<sequence>MSINQTKKFETEVDIPQNVNVTLKNFMMRVEGPLGKTHKNFKKIPVNININNNKIILKASGTRKKHYAILNTAKSIIQTLCDGVVDGYTIKMKVISSHFPITVKTDGKRVLIENFQGEKAHRVTRIWGESKVMSKGEDLIITGHVLTDVTQTAAEIQDGTKVKNKDHRVFLDGIYRYFKSKGIEK</sequence>
<dbReference type="FunFam" id="3.90.930.12:FF:000008">
    <property type="entry name" value="50S ribosomal protein L6"/>
    <property type="match status" value="1"/>
</dbReference>
<keyword evidence="3 7" id="KW-0689">Ribosomal protein</keyword>
<proteinExistence type="predicted"/>
<organism evidence="7">
    <name type="scientific">uncultured marine thaumarchaeote KM3_76_D06</name>
    <dbReference type="NCBI Taxonomy" id="1456284"/>
    <lineage>
        <taxon>Archaea</taxon>
        <taxon>Nitrososphaerota</taxon>
        <taxon>environmental samples</taxon>
    </lineage>
</organism>
<keyword evidence="2" id="KW-0694">RNA-binding</keyword>
<reference evidence="7" key="1">
    <citation type="journal article" date="2014" name="Genome Biol. Evol.">
        <title>Pangenome evidence for extensive interdomain horizontal transfer affecting lineage core and shell genes in uncultured planktonic thaumarchaeota and euryarchaeota.</title>
        <authorList>
            <person name="Deschamps P."/>
            <person name="Zivanovic Y."/>
            <person name="Moreira D."/>
            <person name="Rodriguez-Valera F."/>
            <person name="Lopez-Garcia P."/>
        </authorList>
    </citation>
    <scope>NUCLEOTIDE SEQUENCE</scope>
</reference>
<dbReference type="PANTHER" id="PTHR11655:SF16">
    <property type="entry name" value="60S RIBOSOMAL PROTEIN L9"/>
    <property type="match status" value="1"/>
</dbReference>
<dbReference type="PANTHER" id="PTHR11655">
    <property type="entry name" value="60S/50S RIBOSOMAL PROTEIN L6/L9"/>
    <property type="match status" value="1"/>
</dbReference>
<protein>
    <recommendedName>
        <fullName evidence="5">50S ribosomal protein L6</fullName>
    </recommendedName>
</protein>
<dbReference type="PIRSF" id="PIRSF002162">
    <property type="entry name" value="Ribosomal_L6"/>
    <property type="match status" value="1"/>
</dbReference>
<dbReference type="GO" id="GO:0022625">
    <property type="term" value="C:cytosolic large ribosomal subunit"/>
    <property type="evidence" value="ECO:0007669"/>
    <property type="project" value="TreeGrafter"/>
</dbReference>
<dbReference type="GO" id="GO:0003735">
    <property type="term" value="F:structural constituent of ribosome"/>
    <property type="evidence" value="ECO:0007669"/>
    <property type="project" value="InterPro"/>
</dbReference>
<evidence type="ECO:0000256" key="4">
    <source>
        <dbReference type="ARBA" id="ARBA00023274"/>
    </source>
</evidence>
<evidence type="ECO:0000256" key="5">
    <source>
        <dbReference type="ARBA" id="ARBA00035454"/>
    </source>
</evidence>
<accession>A0A075HS29</accession>
<feature type="domain" description="Large ribosomal subunit protein uL6 alpha-beta" evidence="6">
    <location>
        <begin position="99"/>
        <end position="173"/>
    </location>
</feature>
<dbReference type="InterPro" id="IPR020040">
    <property type="entry name" value="Ribosomal_uL6_a/b-dom"/>
</dbReference>
<dbReference type="Pfam" id="PF00347">
    <property type="entry name" value="Ribosomal_L6"/>
    <property type="match status" value="1"/>
</dbReference>
<keyword evidence="4" id="KW-0687">Ribonucleoprotein</keyword>
<dbReference type="InterPro" id="IPR000702">
    <property type="entry name" value="Ribosomal_uL6-like"/>
</dbReference>
<evidence type="ECO:0000256" key="2">
    <source>
        <dbReference type="ARBA" id="ARBA00022884"/>
    </source>
</evidence>
<dbReference type="InterPro" id="IPR036789">
    <property type="entry name" value="Ribosomal_uL6-like_a/b-dom_sf"/>
</dbReference>
<dbReference type="SUPFAM" id="SSF56053">
    <property type="entry name" value="Ribosomal protein L6"/>
    <property type="match status" value="2"/>
</dbReference>
<evidence type="ECO:0000256" key="3">
    <source>
        <dbReference type="ARBA" id="ARBA00022980"/>
    </source>
</evidence>
<evidence type="ECO:0000313" key="7">
    <source>
        <dbReference type="EMBL" id="AIF17197.1"/>
    </source>
</evidence>
<dbReference type="AlphaFoldDB" id="A0A075HS29"/>
<name>A0A075HS29_9ARCH</name>
<keyword evidence="1" id="KW-0699">rRNA-binding</keyword>
<gene>
    <name evidence="7" type="primary">RP-L6</name>
    <name evidence="7" type="synonym">rplF</name>
</gene>
<evidence type="ECO:0000259" key="6">
    <source>
        <dbReference type="Pfam" id="PF00347"/>
    </source>
</evidence>
<dbReference type="EMBL" id="KF901075">
    <property type="protein sequence ID" value="AIF17197.1"/>
    <property type="molecule type" value="Genomic_DNA"/>
</dbReference>
<dbReference type="GO" id="GO:0002181">
    <property type="term" value="P:cytoplasmic translation"/>
    <property type="evidence" value="ECO:0007669"/>
    <property type="project" value="TreeGrafter"/>
</dbReference>
<dbReference type="Gene3D" id="3.90.930.12">
    <property type="entry name" value="Ribosomal protein L6, alpha-beta domain"/>
    <property type="match status" value="2"/>
</dbReference>
<evidence type="ECO:0000256" key="1">
    <source>
        <dbReference type="ARBA" id="ARBA00022730"/>
    </source>
</evidence>
<dbReference type="GO" id="GO:0019843">
    <property type="term" value="F:rRNA binding"/>
    <property type="evidence" value="ECO:0007669"/>
    <property type="project" value="UniProtKB-KW"/>
</dbReference>